<sequence>MRAMSTRGFYREIKRRRRYEVDEVAGWFSQVSHARVNDIADRMADYVGAQLPKVIRSKSGLSDYRTSPYVLMATAGALRLEDFRDLAKFLIDIKLYMGLETSFGKSIESVVMQTYPIDTPAEDRWGSPVEKVEEFATYVGLSAEEKSAKRVDSVWREIDSACVHGNRRHLMTIKSGTATINDTQVSGMFTAIRDNHEKWLASSRERFGVEGIDVVIGLTYGTDWTTNNKENQILAKLLSAGFVEVDREAQPGVIRNADGTVRVYRAIGVDYWAYAGNPTTPAAAEFTFLEVLLGLARALRIAHEQEDIGAALNERLDLLGDAFKQLRFPEGDNIPSWVAQELGVTELSWLAAAMNAFFDGA</sequence>
<dbReference type="Proteomes" id="UP000217768">
    <property type="component" value="Unassembled WGS sequence"/>
</dbReference>
<evidence type="ECO:0000313" key="2">
    <source>
        <dbReference type="Proteomes" id="UP000217768"/>
    </source>
</evidence>
<accession>A0A2A2ZLI7</accession>
<dbReference type="AlphaFoldDB" id="A0A2A2ZLI7"/>
<dbReference type="CDD" id="cd22321">
    <property type="entry name" value="EcoO109I-like"/>
    <property type="match status" value="1"/>
</dbReference>
<reference evidence="1 2" key="1">
    <citation type="submission" date="2017-08" db="EMBL/GenBank/DDBJ databases">
        <title>Phylogenetic analysis of Mycobacterium avium complex whole genomes.</title>
        <authorList>
            <person name="Caverly L.J."/>
            <person name="Spilker T."/>
            <person name="Lipuma J."/>
        </authorList>
    </citation>
    <scope>NUCLEOTIDE SEQUENCE [LARGE SCALE GENOMIC DNA]</scope>
    <source>
        <strain evidence="1 2">FLAC0165</strain>
    </source>
</reference>
<name>A0A2A2ZLI7_MYCAV</name>
<dbReference type="EMBL" id="NSFD01000010">
    <property type="protein sequence ID" value="PBA27288.1"/>
    <property type="molecule type" value="Genomic_DNA"/>
</dbReference>
<organism evidence="1 2">
    <name type="scientific">Mycobacterium avium</name>
    <dbReference type="NCBI Taxonomy" id="1764"/>
    <lineage>
        <taxon>Bacteria</taxon>
        <taxon>Bacillati</taxon>
        <taxon>Actinomycetota</taxon>
        <taxon>Actinomycetes</taxon>
        <taxon>Mycobacteriales</taxon>
        <taxon>Mycobacteriaceae</taxon>
        <taxon>Mycobacterium</taxon>
        <taxon>Mycobacterium avium complex (MAC)</taxon>
    </lineage>
</organism>
<dbReference type="SUPFAM" id="SSF52980">
    <property type="entry name" value="Restriction endonuclease-like"/>
    <property type="match status" value="1"/>
</dbReference>
<protein>
    <submittedName>
        <fullName evidence="1">Uncharacterized protein</fullName>
    </submittedName>
</protein>
<proteinExistence type="predicted"/>
<dbReference type="InterPro" id="IPR011335">
    <property type="entry name" value="Restrct_endonuc-II-like"/>
</dbReference>
<comment type="caution">
    <text evidence="1">The sequence shown here is derived from an EMBL/GenBank/DDBJ whole genome shotgun (WGS) entry which is preliminary data.</text>
</comment>
<evidence type="ECO:0000313" key="1">
    <source>
        <dbReference type="EMBL" id="PBA27288.1"/>
    </source>
</evidence>
<gene>
    <name evidence="1" type="ORF">CKJ66_08430</name>
</gene>